<evidence type="ECO:0000313" key="1">
    <source>
        <dbReference type="EMBL" id="SEQ10088.1"/>
    </source>
</evidence>
<accession>A0A1H9DBG9</accession>
<name>A0A1H9DBG9_9HYPH</name>
<dbReference type="InterPro" id="IPR014598">
    <property type="entry name" value="UCP035865"/>
</dbReference>
<protein>
    <submittedName>
        <fullName evidence="1">Uncharacterized conserved protein, DUF2336 family</fullName>
    </submittedName>
</protein>
<keyword evidence="2" id="KW-1185">Reference proteome</keyword>
<dbReference type="OrthoDB" id="9798569at2"/>
<sequence length="379" mass="40998">MIVERFLQWTQTASVGRRSEAAQDMARAFLHAPLSDNERDGMEAAMTLLLDDPSPEIRLNLATALADSDRSPHHIILSLAGDQPRIACIVAARSPVLLDSELVDLIGGKSEPLREAIARRPVVSRMLSAALAEVGGADACLQLILNEGARLTRASLDRIVERHGDVPAIRNALLAHDGLPIEIRQALVSRLAGQLRGFVVERNWLSEERADETVRDARERATVEMALGAGASDMPALVQSLVTADQLTPALLMRALASGHVSFFEEAIACLTGAPVARVHALIGSGRNGALKALLEKARLPQKVFPAMAAAFDVLGSFKDGKLDNDYRRATALVEAVLARYEGQADREADELLALLRRFARDAKRSAARDYAHQLIRAA</sequence>
<dbReference type="AlphaFoldDB" id="A0A1H9DBG9"/>
<dbReference type="RefSeq" id="WP_092495543.1">
    <property type="nucleotide sequence ID" value="NZ_FOFG01000002.1"/>
</dbReference>
<gene>
    <name evidence="1" type="ORF">SAMN05216548_102393</name>
</gene>
<dbReference type="EMBL" id="FOFG01000002">
    <property type="protein sequence ID" value="SEQ10088.1"/>
    <property type="molecule type" value="Genomic_DNA"/>
</dbReference>
<dbReference type="STRING" id="1855383.SAMN05216548_102393"/>
<proteinExistence type="predicted"/>
<evidence type="ECO:0000313" key="2">
    <source>
        <dbReference type="Proteomes" id="UP000199647"/>
    </source>
</evidence>
<dbReference type="Proteomes" id="UP000199647">
    <property type="component" value="Unassembled WGS sequence"/>
</dbReference>
<dbReference type="InterPro" id="IPR019285">
    <property type="entry name" value="DUF2336"/>
</dbReference>
<organism evidence="1 2">
    <name type="scientific">Faunimonas pinastri</name>
    <dbReference type="NCBI Taxonomy" id="1855383"/>
    <lineage>
        <taxon>Bacteria</taxon>
        <taxon>Pseudomonadati</taxon>
        <taxon>Pseudomonadota</taxon>
        <taxon>Alphaproteobacteria</taxon>
        <taxon>Hyphomicrobiales</taxon>
        <taxon>Afifellaceae</taxon>
        <taxon>Faunimonas</taxon>
    </lineage>
</organism>
<reference evidence="1 2" key="1">
    <citation type="submission" date="2016-10" db="EMBL/GenBank/DDBJ databases">
        <authorList>
            <person name="de Groot N.N."/>
        </authorList>
    </citation>
    <scope>NUCLEOTIDE SEQUENCE [LARGE SCALE GENOMIC DNA]</scope>
    <source>
        <strain evidence="1 2">A52C2</strain>
    </source>
</reference>
<dbReference type="Pfam" id="PF10098">
    <property type="entry name" value="DUF2336"/>
    <property type="match status" value="1"/>
</dbReference>
<dbReference type="PIRSF" id="PIRSF035865">
    <property type="entry name" value="UCP035865"/>
    <property type="match status" value="1"/>
</dbReference>